<sequence length="49" mass="5256">MALNNPSLPPNLEYIVPVVVSAFAAIVLNDDLEKPFSRNSSLAQAKTLS</sequence>
<gene>
    <name evidence="1" type="ORF">EUBVEN_02437</name>
</gene>
<organism evidence="1 2">
    <name type="scientific">Eubacterium ventriosum ATCC 27560</name>
    <dbReference type="NCBI Taxonomy" id="411463"/>
    <lineage>
        <taxon>Bacteria</taxon>
        <taxon>Bacillati</taxon>
        <taxon>Bacillota</taxon>
        <taxon>Clostridia</taxon>
        <taxon>Eubacteriales</taxon>
        <taxon>Eubacteriaceae</taxon>
        <taxon>Eubacterium</taxon>
    </lineage>
</organism>
<protein>
    <submittedName>
        <fullName evidence="1">Uncharacterized protein</fullName>
    </submittedName>
</protein>
<evidence type="ECO:0000313" key="1">
    <source>
        <dbReference type="EMBL" id="EDM50485.1"/>
    </source>
</evidence>
<proteinExistence type="predicted"/>
<accession>A5Z9P1</accession>
<reference evidence="1 2" key="2">
    <citation type="submission" date="2007-04" db="EMBL/GenBank/DDBJ databases">
        <title>Draft genome sequence of Eubacterium ventriosum (ATCC 27560).</title>
        <authorList>
            <person name="Sudarsanam P."/>
            <person name="Ley R."/>
            <person name="Guruge J."/>
            <person name="Turnbaugh P.J."/>
            <person name="Mahowald M."/>
            <person name="Liep D."/>
            <person name="Gordon J."/>
        </authorList>
    </citation>
    <scope>NUCLEOTIDE SEQUENCE [LARGE SCALE GENOMIC DNA]</scope>
    <source>
        <strain evidence="1 2">ATCC 27560</strain>
    </source>
</reference>
<comment type="caution">
    <text evidence="1">The sequence shown here is derived from an EMBL/GenBank/DDBJ whole genome shotgun (WGS) entry which is preliminary data.</text>
</comment>
<reference evidence="1 2" key="1">
    <citation type="submission" date="2007-03" db="EMBL/GenBank/DDBJ databases">
        <authorList>
            <person name="Fulton L."/>
            <person name="Clifton S."/>
            <person name="Fulton B."/>
            <person name="Xu J."/>
            <person name="Minx P."/>
            <person name="Pepin K.H."/>
            <person name="Johnson M."/>
            <person name="Thiruvilangam P."/>
            <person name="Bhonagiri V."/>
            <person name="Nash W.E."/>
            <person name="Mardis E.R."/>
            <person name="Wilson R.K."/>
        </authorList>
    </citation>
    <scope>NUCLEOTIDE SEQUENCE [LARGE SCALE GENOMIC DNA]</scope>
    <source>
        <strain evidence="1 2">ATCC 27560</strain>
    </source>
</reference>
<dbReference type="EMBL" id="AAVL02000037">
    <property type="protein sequence ID" value="EDM50485.1"/>
    <property type="molecule type" value="Genomic_DNA"/>
</dbReference>
<dbReference type="HOGENOM" id="CLU_3135840_0_0_9"/>
<dbReference type="AlphaFoldDB" id="A5Z9P1"/>
<evidence type="ECO:0000313" key="2">
    <source>
        <dbReference type="Proteomes" id="UP000006000"/>
    </source>
</evidence>
<name>A5Z9P1_9FIRM</name>
<dbReference type="Proteomes" id="UP000006000">
    <property type="component" value="Unassembled WGS sequence"/>
</dbReference>